<keyword evidence="2" id="KW-0238">DNA-binding</keyword>
<dbReference type="AlphaFoldDB" id="A0A9Q7EXM7"/>
<dbReference type="SUPFAM" id="SSF46785">
    <property type="entry name" value="Winged helix' DNA-binding domain"/>
    <property type="match status" value="1"/>
</dbReference>
<evidence type="ECO:0000313" key="6">
    <source>
        <dbReference type="Proteomes" id="UP000671879"/>
    </source>
</evidence>
<protein>
    <submittedName>
        <fullName evidence="5">IclR family transcriptional regulator</fullName>
    </submittedName>
</protein>
<dbReference type="SMART" id="SM00346">
    <property type="entry name" value="HTH_ICLR"/>
    <property type="match status" value="1"/>
</dbReference>
<dbReference type="InterPro" id="IPR005471">
    <property type="entry name" value="Tscrpt_reg_IclR_N"/>
</dbReference>
<accession>A0A9Q7EXM7</accession>
<feature type="domain" description="HTH iclR-type" evidence="4">
    <location>
        <begin position="27"/>
        <end position="116"/>
    </location>
</feature>
<keyword evidence="3" id="KW-0804">Transcription</keyword>
<dbReference type="InterPro" id="IPR014757">
    <property type="entry name" value="Tscrpt_reg_IclR_C"/>
</dbReference>
<keyword evidence="6" id="KW-1185">Reference proteome</keyword>
<dbReference type="PANTHER" id="PTHR30136:SF24">
    <property type="entry name" value="HTH-TYPE TRANSCRIPTIONAL REPRESSOR ALLR"/>
    <property type="match status" value="1"/>
</dbReference>
<dbReference type="SUPFAM" id="SSF55781">
    <property type="entry name" value="GAF domain-like"/>
    <property type="match status" value="1"/>
</dbReference>
<name>A0A9Q7EXM7_9BACT</name>
<keyword evidence="1" id="KW-0805">Transcription regulation</keyword>
<dbReference type="Pfam" id="PF09339">
    <property type="entry name" value="HTH_IclR"/>
    <property type="match status" value="1"/>
</dbReference>
<organism evidence="5 6">
    <name type="scientific">Aminithiophilus ramosus</name>
    <dbReference type="NCBI Taxonomy" id="3029084"/>
    <lineage>
        <taxon>Bacteria</taxon>
        <taxon>Thermotogati</taxon>
        <taxon>Synergistota</taxon>
        <taxon>Synergistia</taxon>
        <taxon>Synergistales</taxon>
        <taxon>Aminithiophilaceae</taxon>
        <taxon>Aminithiophilus</taxon>
    </lineage>
</organism>
<dbReference type="Gene3D" id="1.10.10.10">
    <property type="entry name" value="Winged helix-like DNA-binding domain superfamily/Winged helix DNA-binding domain"/>
    <property type="match status" value="1"/>
</dbReference>
<evidence type="ECO:0000259" key="4">
    <source>
        <dbReference type="SMART" id="SM00346"/>
    </source>
</evidence>
<reference evidence="6" key="1">
    <citation type="submission" date="2021-04" db="EMBL/GenBank/DDBJ databases">
        <title>A novel Synergistetes isolate from a pyrite-forming mixed culture.</title>
        <authorList>
            <person name="Bunk B."/>
            <person name="Sproer C."/>
            <person name="Spring S."/>
            <person name="Pester M."/>
        </authorList>
    </citation>
    <scope>NUCLEOTIDE SEQUENCE [LARGE SCALE GENOMIC DNA]</scope>
    <source>
        <strain evidence="6">J.5.4.2-T.3.5.2</strain>
    </source>
</reference>
<evidence type="ECO:0000256" key="1">
    <source>
        <dbReference type="ARBA" id="ARBA00023015"/>
    </source>
</evidence>
<dbReference type="InterPro" id="IPR036390">
    <property type="entry name" value="WH_DNA-bd_sf"/>
</dbReference>
<dbReference type="GO" id="GO:0045892">
    <property type="term" value="P:negative regulation of DNA-templated transcription"/>
    <property type="evidence" value="ECO:0007669"/>
    <property type="project" value="TreeGrafter"/>
</dbReference>
<dbReference type="GO" id="GO:0003677">
    <property type="term" value="F:DNA binding"/>
    <property type="evidence" value="ECO:0007669"/>
    <property type="project" value="UniProtKB-KW"/>
</dbReference>
<dbReference type="PANTHER" id="PTHR30136">
    <property type="entry name" value="HELIX-TURN-HELIX TRANSCRIPTIONAL REGULATOR, ICLR FAMILY"/>
    <property type="match status" value="1"/>
</dbReference>
<dbReference type="Proteomes" id="UP000671879">
    <property type="component" value="Chromosome"/>
</dbReference>
<gene>
    <name evidence="5" type="ORF">KAR29_01445</name>
</gene>
<dbReference type="InterPro" id="IPR029016">
    <property type="entry name" value="GAF-like_dom_sf"/>
</dbReference>
<proteinExistence type="predicted"/>
<evidence type="ECO:0000256" key="3">
    <source>
        <dbReference type="ARBA" id="ARBA00023163"/>
    </source>
</evidence>
<dbReference type="InterPro" id="IPR036388">
    <property type="entry name" value="WH-like_DNA-bd_sf"/>
</dbReference>
<dbReference type="EMBL" id="CP072943">
    <property type="protein sequence ID" value="QTX32635.1"/>
    <property type="molecule type" value="Genomic_DNA"/>
</dbReference>
<sequence>MVLPIRTTIEGDRVPTGRKSKESEKQLETLTKGLQVLDCLQGRPEMTLTEIASELGLYKSRVMRLCGTLAHMGYLIFDDHRRVYRLGPRVLSLGRVYENTNPFIPMIRPSMEYLYNRLNRTVSFAILHGMKQLCAYRISEHQSFVEPSAYQETALYVGASSRILLAFASNNFREAFFSGEEGYPALTPNTITSREELLKAVMQAQRDGYAITADERVMGSVGIAAPVLQYSGILVGSMSISGNKDGFSDDFIRECLNSLLHETSELSKKFGYTG</sequence>
<dbReference type="RefSeq" id="WP_274373884.1">
    <property type="nucleotide sequence ID" value="NZ_CP072943.1"/>
</dbReference>
<evidence type="ECO:0000256" key="2">
    <source>
        <dbReference type="ARBA" id="ARBA00023125"/>
    </source>
</evidence>
<dbReference type="KEGG" id="aram:KAR29_01445"/>
<evidence type="ECO:0000313" key="5">
    <source>
        <dbReference type="EMBL" id="QTX32635.1"/>
    </source>
</evidence>
<dbReference type="InterPro" id="IPR050707">
    <property type="entry name" value="HTH_MetabolicPath_Reg"/>
</dbReference>
<dbReference type="Pfam" id="PF01614">
    <property type="entry name" value="IclR_C"/>
    <property type="match status" value="1"/>
</dbReference>
<dbReference type="Gene3D" id="3.30.450.40">
    <property type="match status" value="1"/>
</dbReference>
<dbReference type="GO" id="GO:0003700">
    <property type="term" value="F:DNA-binding transcription factor activity"/>
    <property type="evidence" value="ECO:0007669"/>
    <property type="project" value="TreeGrafter"/>
</dbReference>